<accession>A0A4D6NMV5</accession>
<evidence type="ECO:0000313" key="3">
    <source>
        <dbReference type="Proteomes" id="UP000501690"/>
    </source>
</evidence>
<proteinExistence type="predicted"/>
<dbReference type="EMBL" id="CP039355">
    <property type="protein sequence ID" value="QCE15163.1"/>
    <property type="molecule type" value="Genomic_DNA"/>
</dbReference>
<dbReference type="Proteomes" id="UP000501690">
    <property type="component" value="Linkage Group LG11"/>
</dbReference>
<protein>
    <submittedName>
        <fullName evidence="2">Uncharacterized protein</fullName>
    </submittedName>
</protein>
<sequence length="52" mass="5657">MSEDSDKSQDSNCSDDNDKSEGSEMGFNDAIEIVPDFCVKGRACSFSSERSV</sequence>
<feature type="region of interest" description="Disordered" evidence="1">
    <location>
        <begin position="1"/>
        <end position="26"/>
    </location>
</feature>
<dbReference type="AlphaFoldDB" id="A0A4D6NMV5"/>
<organism evidence="2 3">
    <name type="scientific">Vigna unguiculata</name>
    <name type="common">Cowpea</name>
    <dbReference type="NCBI Taxonomy" id="3917"/>
    <lineage>
        <taxon>Eukaryota</taxon>
        <taxon>Viridiplantae</taxon>
        <taxon>Streptophyta</taxon>
        <taxon>Embryophyta</taxon>
        <taxon>Tracheophyta</taxon>
        <taxon>Spermatophyta</taxon>
        <taxon>Magnoliopsida</taxon>
        <taxon>eudicotyledons</taxon>
        <taxon>Gunneridae</taxon>
        <taxon>Pentapetalae</taxon>
        <taxon>rosids</taxon>
        <taxon>fabids</taxon>
        <taxon>Fabales</taxon>
        <taxon>Fabaceae</taxon>
        <taxon>Papilionoideae</taxon>
        <taxon>50 kb inversion clade</taxon>
        <taxon>NPAAA clade</taxon>
        <taxon>indigoferoid/millettioid clade</taxon>
        <taxon>Phaseoleae</taxon>
        <taxon>Vigna</taxon>
    </lineage>
</organism>
<keyword evidence="3" id="KW-1185">Reference proteome</keyword>
<reference evidence="2 3" key="1">
    <citation type="submission" date="2019-04" db="EMBL/GenBank/DDBJ databases">
        <title>An improved genome assembly and genetic linkage map for asparagus bean, Vigna unguiculata ssp. sesquipedialis.</title>
        <authorList>
            <person name="Xia Q."/>
            <person name="Zhang R."/>
            <person name="Dong Y."/>
        </authorList>
    </citation>
    <scope>NUCLEOTIDE SEQUENCE [LARGE SCALE GENOMIC DNA]</scope>
    <source>
        <tissue evidence="2">Leaf</tissue>
    </source>
</reference>
<evidence type="ECO:0000256" key="1">
    <source>
        <dbReference type="SAM" id="MobiDB-lite"/>
    </source>
</evidence>
<name>A0A4D6NMV5_VIGUN</name>
<evidence type="ECO:0000313" key="2">
    <source>
        <dbReference type="EMBL" id="QCE15163.1"/>
    </source>
</evidence>
<gene>
    <name evidence="2" type="ORF">DEO72_LG11g2172</name>
</gene>